<gene>
    <name evidence="5" type="ORF">ASZ90_006710</name>
</gene>
<comment type="cofactor">
    <cofactor evidence="1">
        <name>FMN</name>
        <dbReference type="ChEBI" id="CHEBI:58210"/>
    </cofactor>
</comment>
<proteinExistence type="inferred from homology"/>
<sequence>MKKSFGAKTLIYPTPVWLVGTYDKKGKPNVATIAWGGVCSSKPPSVAISLRGATYTHDNIMERKAFTINVPSAGQVEIADYCGMASGKNVDKFAAAKITAVKSEKVDAPSIQEFPMVLECKLSNSIEIGIHTHFIGEIMDVRVDEAMLGEDGLPDILKINPILYGPEIQSYYGTGRYLGKAFSVGKKFS</sequence>
<feature type="domain" description="Flavin reductase like" evidence="4">
    <location>
        <begin position="9"/>
        <end position="153"/>
    </location>
</feature>
<protein>
    <submittedName>
        <fullName evidence="5">Flavoredoxin</fullName>
    </submittedName>
</protein>
<dbReference type="Pfam" id="PF01613">
    <property type="entry name" value="Flavin_Reduct"/>
    <property type="match status" value="1"/>
</dbReference>
<reference evidence="5" key="1">
    <citation type="journal article" date="2015" name="Proc. Natl. Acad. Sci. U.S.A.">
        <title>Networks of energetic and metabolic interactions define dynamics in microbial communities.</title>
        <authorList>
            <person name="Embree M."/>
            <person name="Liu J.K."/>
            <person name="Al-Bassam M.M."/>
            <person name="Zengler K."/>
        </authorList>
    </citation>
    <scope>NUCLEOTIDE SEQUENCE</scope>
</reference>
<accession>A0A0W8FRT4</accession>
<dbReference type="AlphaFoldDB" id="A0A0W8FRT4"/>
<dbReference type="GO" id="GO:0010181">
    <property type="term" value="F:FMN binding"/>
    <property type="evidence" value="ECO:0007669"/>
    <property type="project" value="InterPro"/>
</dbReference>
<dbReference type="PANTHER" id="PTHR43567">
    <property type="entry name" value="FLAVOREDOXIN-RELATED-RELATED"/>
    <property type="match status" value="1"/>
</dbReference>
<dbReference type="SMART" id="SM00903">
    <property type="entry name" value="Flavin_Reduct"/>
    <property type="match status" value="1"/>
</dbReference>
<organism evidence="5">
    <name type="scientific">hydrocarbon metagenome</name>
    <dbReference type="NCBI Taxonomy" id="938273"/>
    <lineage>
        <taxon>unclassified sequences</taxon>
        <taxon>metagenomes</taxon>
        <taxon>ecological metagenomes</taxon>
    </lineage>
</organism>
<dbReference type="Gene3D" id="2.30.110.10">
    <property type="entry name" value="Electron Transport, Fmn-binding Protein, Chain A"/>
    <property type="match status" value="1"/>
</dbReference>
<dbReference type="InterPro" id="IPR002563">
    <property type="entry name" value="Flavin_Rdtase-like_dom"/>
</dbReference>
<evidence type="ECO:0000259" key="4">
    <source>
        <dbReference type="SMART" id="SM00903"/>
    </source>
</evidence>
<evidence type="ECO:0000313" key="5">
    <source>
        <dbReference type="EMBL" id="KUG23506.1"/>
    </source>
</evidence>
<comment type="similarity">
    <text evidence="3">Belongs to the flavoredoxin family.</text>
</comment>
<evidence type="ECO:0000256" key="2">
    <source>
        <dbReference type="ARBA" id="ARBA00022630"/>
    </source>
</evidence>
<keyword evidence="2" id="KW-0285">Flavoprotein</keyword>
<dbReference type="SUPFAM" id="SSF50475">
    <property type="entry name" value="FMN-binding split barrel"/>
    <property type="match status" value="1"/>
</dbReference>
<name>A0A0W8FRT4_9ZZZZ</name>
<evidence type="ECO:0000256" key="3">
    <source>
        <dbReference type="ARBA" id="ARBA00038054"/>
    </source>
</evidence>
<dbReference type="InterPro" id="IPR052174">
    <property type="entry name" value="Flavoredoxin"/>
</dbReference>
<evidence type="ECO:0000256" key="1">
    <source>
        <dbReference type="ARBA" id="ARBA00001917"/>
    </source>
</evidence>
<comment type="caution">
    <text evidence="5">The sequence shown here is derived from an EMBL/GenBank/DDBJ whole genome shotgun (WGS) entry which is preliminary data.</text>
</comment>
<dbReference type="PANTHER" id="PTHR43567:SF1">
    <property type="entry name" value="FLAVOREDOXIN"/>
    <property type="match status" value="1"/>
</dbReference>
<dbReference type="InterPro" id="IPR012349">
    <property type="entry name" value="Split_barrel_FMN-bd"/>
</dbReference>
<dbReference type="EMBL" id="LNQE01000903">
    <property type="protein sequence ID" value="KUG23506.1"/>
    <property type="molecule type" value="Genomic_DNA"/>
</dbReference>